<dbReference type="PROSITE" id="PS00086">
    <property type="entry name" value="CYTOCHROME_P450"/>
    <property type="match status" value="1"/>
</dbReference>
<keyword evidence="9" id="KW-1185">Reference proteome</keyword>
<dbReference type="InterPro" id="IPR017972">
    <property type="entry name" value="Cyt_P450_CS"/>
</dbReference>
<dbReference type="InterPro" id="IPR001128">
    <property type="entry name" value="Cyt_P450"/>
</dbReference>
<dbReference type="PANTHER" id="PTHR47947">
    <property type="entry name" value="CYTOCHROME P450 82C3-RELATED"/>
    <property type="match status" value="1"/>
</dbReference>
<dbReference type="Gene3D" id="1.10.630.10">
    <property type="entry name" value="Cytochrome P450"/>
    <property type="match status" value="3"/>
</dbReference>
<evidence type="ECO:0000256" key="7">
    <source>
        <dbReference type="RuleBase" id="RU000461"/>
    </source>
</evidence>
<dbReference type="InterPro" id="IPR050651">
    <property type="entry name" value="Plant_Cytochrome_P450_Monoox"/>
</dbReference>
<dbReference type="GO" id="GO:0020037">
    <property type="term" value="F:heme binding"/>
    <property type="evidence" value="ECO:0007669"/>
    <property type="project" value="InterPro"/>
</dbReference>
<dbReference type="OrthoDB" id="1055148at2759"/>
<dbReference type="STRING" id="33114.A0A2G2XGW6"/>
<evidence type="ECO:0000256" key="1">
    <source>
        <dbReference type="ARBA" id="ARBA00022617"/>
    </source>
</evidence>
<evidence type="ECO:0000256" key="3">
    <source>
        <dbReference type="ARBA" id="ARBA00023002"/>
    </source>
</evidence>
<keyword evidence="2 6" id="KW-0479">Metal-binding</keyword>
<evidence type="ECO:0000256" key="5">
    <source>
        <dbReference type="ARBA" id="ARBA00023033"/>
    </source>
</evidence>
<dbReference type="PRINTS" id="PR00385">
    <property type="entry name" value="P450"/>
</dbReference>
<protein>
    <recommendedName>
        <fullName evidence="10">Isoflavone 2'-hydroxylase</fullName>
    </recommendedName>
</protein>
<reference evidence="8 9" key="1">
    <citation type="journal article" date="2017" name="Genome Biol.">
        <title>New reference genome sequences of hot pepper reveal the massive evolution of plant disease-resistance genes by retroduplication.</title>
        <authorList>
            <person name="Kim S."/>
            <person name="Park J."/>
            <person name="Yeom S.I."/>
            <person name="Kim Y.M."/>
            <person name="Seo E."/>
            <person name="Kim K.T."/>
            <person name="Kim M.S."/>
            <person name="Lee J.M."/>
            <person name="Cheong K."/>
            <person name="Shin H.S."/>
            <person name="Kim S.B."/>
            <person name="Han K."/>
            <person name="Lee J."/>
            <person name="Park M."/>
            <person name="Lee H.A."/>
            <person name="Lee H.Y."/>
            <person name="Lee Y."/>
            <person name="Oh S."/>
            <person name="Lee J.H."/>
            <person name="Choi E."/>
            <person name="Choi E."/>
            <person name="Lee S.E."/>
            <person name="Jeon J."/>
            <person name="Kim H."/>
            <person name="Choi G."/>
            <person name="Song H."/>
            <person name="Lee J."/>
            <person name="Lee S.C."/>
            <person name="Kwon J.K."/>
            <person name="Lee H.Y."/>
            <person name="Koo N."/>
            <person name="Hong Y."/>
            <person name="Kim R.W."/>
            <person name="Kang W.H."/>
            <person name="Huh J.H."/>
            <person name="Kang B.C."/>
            <person name="Yang T.J."/>
            <person name="Lee Y.H."/>
            <person name="Bennetzen J.L."/>
            <person name="Choi D."/>
        </authorList>
    </citation>
    <scope>NUCLEOTIDE SEQUENCE [LARGE SCALE GENOMIC DNA]</scope>
    <source>
        <strain evidence="9">cv. PBC81</strain>
    </source>
</reference>
<keyword evidence="4 6" id="KW-0408">Iron</keyword>
<comment type="cofactor">
    <cofactor evidence="6">
        <name>heme</name>
        <dbReference type="ChEBI" id="CHEBI:30413"/>
    </cofactor>
</comment>
<comment type="caution">
    <text evidence="8">The sequence shown here is derived from an EMBL/GenBank/DDBJ whole genome shotgun (WGS) entry which is preliminary data.</text>
</comment>
<keyword evidence="5 7" id="KW-0503">Monooxygenase</keyword>
<dbReference type="Proteomes" id="UP000224567">
    <property type="component" value="Unassembled WGS sequence"/>
</dbReference>
<gene>
    <name evidence="8" type="ORF">CQW23_05222</name>
</gene>
<sequence length="437" mass="49396">METILLYTSLSICLIVLALKLVSSRRKLNLPPSPLLKLPIIGHLYLLKPPLYRTLAKLSTKYGHVFFLHSGTRLVVVVSSPSAAEECFTKNDIVFANHPRLMINKYLGYNSTTVGDSPYGDHWRNLRRLCALEIFSTNRLNNFQPIRQHETNLRVHRAFHNSGDNFGTPVDLKSKLFQLSYNIIMRMIAGKRYYGEEEDNEEAKHFQEIIDEITLFAGTSNPVDFMPAIFCWFFRSMEKDLARLGQKIDSFLQGTDTSSVTIEWAMSLLLNHPEVLEKARTEIDNHVVAGFHIPRGTMLLVNARAIHRDPLLWEDPENFKPEKFEGVEVESWKLLPFGMGRRACPGSGLAQRVVGLAVGTLVQCFEWQRAKPISASRASRTFLEIGLGGNSSRTKLARTLLIIDEPNIGQTYQQRSESSIEILGMAMCRSICGAGRV</sequence>
<organism evidence="8 9">
    <name type="scientific">Capsicum baccatum</name>
    <name type="common">Peruvian pepper</name>
    <dbReference type="NCBI Taxonomy" id="33114"/>
    <lineage>
        <taxon>Eukaryota</taxon>
        <taxon>Viridiplantae</taxon>
        <taxon>Streptophyta</taxon>
        <taxon>Embryophyta</taxon>
        <taxon>Tracheophyta</taxon>
        <taxon>Spermatophyta</taxon>
        <taxon>Magnoliopsida</taxon>
        <taxon>eudicotyledons</taxon>
        <taxon>Gunneridae</taxon>
        <taxon>Pentapetalae</taxon>
        <taxon>asterids</taxon>
        <taxon>lamiids</taxon>
        <taxon>Solanales</taxon>
        <taxon>Solanaceae</taxon>
        <taxon>Solanoideae</taxon>
        <taxon>Capsiceae</taxon>
        <taxon>Capsicum</taxon>
    </lineage>
</organism>
<dbReference type="EMBL" id="MLFT02000002">
    <property type="protein sequence ID" value="PHT56736.1"/>
    <property type="molecule type" value="Genomic_DNA"/>
</dbReference>
<dbReference type="PANTHER" id="PTHR47947:SF55">
    <property type="entry name" value="CYTOCHROME P450 81E8-LIKE"/>
    <property type="match status" value="1"/>
</dbReference>
<evidence type="ECO:0000256" key="4">
    <source>
        <dbReference type="ARBA" id="ARBA00023004"/>
    </source>
</evidence>
<name>A0A2G2XGW6_CAPBA</name>
<proteinExistence type="inferred from homology"/>
<dbReference type="PRINTS" id="PR00463">
    <property type="entry name" value="EP450I"/>
</dbReference>
<dbReference type="AlphaFoldDB" id="A0A2G2XGW6"/>
<feature type="binding site" description="axial binding residue" evidence="6">
    <location>
        <position position="344"/>
    </location>
    <ligand>
        <name>heme</name>
        <dbReference type="ChEBI" id="CHEBI:30413"/>
    </ligand>
    <ligandPart>
        <name>Fe</name>
        <dbReference type="ChEBI" id="CHEBI:18248"/>
    </ligandPart>
</feature>
<comment type="similarity">
    <text evidence="7">Belongs to the cytochrome P450 family.</text>
</comment>
<dbReference type="GO" id="GO:0004497">
    <property type="term" value="F:monooxygenase activity"/>
    <property type="evidence" value="ECO:0007669"/>
    <property type="project" value="UniProtKB-KW"/>
</dbReference>
<evidence type="ECO:0000256" key="6">
    <source>
        <dbReference type="PIRSR" id="PIRSR602401-1"/>
    </source>
</evidence>
<dbReference type="GO" id="GO:0016020">
    <property type="term" value="C:membrane"/>
    <property type="evidence" value="ECO:0007669"/>
    <property type="project" value="UniProtKB-SubCell"/>
</dbReference>
<keyword evidence="3 7" id="KW-0560">Oxidoreductase</keyword>
<reference evidence="9" key="2">
    <citation type="journal article" date="2017" name="J. Anim. Genet.">
        <title>Multiple reference genome sequences of hot pepper reveal the massive evolution of plant disease resistance genes by retroduplication.</title>
        <authorList>
            <person name="Kim S."/>
            <person name="Park J."/>
            <person name="Yeom S.-I."/>
            <person name="Kim Y.-M."/>
            <person name="Seo E."/>
            <person name="Kim K.-T."/>
            <person name="Kim M.-S."/>
            <person name="Lee J.M."/>
            <person name="Cheong K."/>
            <person name="Shin H.-S."/>
            <person name="Kim S.-B."/>
            <person name="Han K."/>
            <person name="Lee J."/>
            <person name="Park M."/>
            <person name="Lee H.-A."/>
            <person name="Lee H.-Y."/>
            <person name="Lee Y."/>
            <person name="Oh S."/>
            <person name="Lee J.H."/>
            <person name="Choi E."/>
            <person name="Choi E."/>
            <person name="Lee S.E."/>
            <person name="Jeon J."/>
            <person name="Kim H."/>
            <person name="Choi G."/>
            <person name="Song H."/>
            <person name="Lee J."/>
            <person name="Lee S.-C."/>
            <person name="Kwon J.-K."/>
            <person name="Lee H.-Y."/>
            <person name="Koo N."/>
            <person name="Hong Y."/>
            <person name="Kim R.W."/>
            <person name="Kang W.-H."/>
            <person name="Huh J.H."/>
            <person name="Kang B.-C."/>
            <person name="Yang T.-J."/>
            <person name="Lee Y.-H."/>
            <person name="Bennetzen J.L."/>
            <person name="Choi D."/>
        </authorList>
    </citation>
    <scope>NUCLEOTIDE SEQUENCE [LARGE SCALE GENOMIC DNA]</scope>
    <source>
        <strain evidence="9">cv. PBC81</strain>
    </source>
</reference>
<evidence type="ECO:0000313" key="9">
    <source>
        <dbReference type="Proteomes" id="UP000224567"/>
    </source>
</evidence>
<dbReference type="InterPro" id="IPR002401">
    <property type="entry name" value="Cyt_P450_E_grp-I"/>
</dbReference>
<evidence type="ECO:0000313" key="8">
    <source>
        <dbReference type="EMBL" id="PHT56736.1"/>
    </source>
</evidence>
<accession>A0A2G2XGW6</accession>
<dbReference type="SUPFAM" id="SSF48264">
    <property type="entry name" value="Cytochrome P450"/>
    <property type="match status" value="1"/>
</dbReference>
<keyword evidence="1 6" id="KW-0349">Heme</keyword>
<evidence type="ECO:0008006" key="10">
    <source>
        <dbReference type="Google" id="ProtNLM"/>
    </source>
</evidence>
<dbReference type="GO" id="GO:0016705">
    <property type="term" value="F:oxidoreductase activity, acting on paired donors, with incorporation or reduction of molecular oxygen"/>
    <property type="evidence" value="ECO:0007669"/>
    <property type="project" value="InterPro"/>
</dbReference>
<dbReference type="GO" id="GO:0005506">
    <property type="term" value="F:iron ion binding"/>
    <property type="evidence" value="ECO:0007669"/>
    <property type="project" value="InterPro"/>
</dbReference>
<dbReference type="InterPro" id="IPR036396">
    <property type="entry name" value="Cyt_P450_sf"/>
</dbReference>
<evidence type="ECO:0000256" key="2">
    <source>
        <dbReference type="ARBA" id="ARBA00022723"/>
    </source>
</evidence>
<dbReference type="Pfam" id="PF00067">
    <property type="entry name" value="p450"/>
    <property type="match status" value="2"/>
</dbReference>